<evidence type="ECO:0000313" key="15">
    <source>
        <dbReference type="EMBL" id="GMT21774.1"/>
    </source>
</evidence>
<evidence type="ECO:0000256" key="1">
    <source>
        <dbReference type="ARBA" id="ARBA00004477"/>
    </source>
</evidence>
<dbReference type="GO" id="GO:0004144">
    <property type="term" value="F:diacylglycerol O-acyltransferase activity"/>
    <property type="evidence" value="ECO:0007669"/>
    <property type="project" value="UniProtKB-EC"/>
</dbReference>
<evidence type="ECO:0000256" key="13">
    <source>
        <dbReference type="ARBA" id="ARBA00023136"/>
    </source>
</evidence>
<dbReference type="Proteomes" id="UP001432322">
    <property type="component" value="Unassembled WGS sequence"/>
</dbReference>
<sequence length="282" mass="32585">MFAYYSMLYEIRSLLPCRYHRKNAIFMKWGADYFNYRIVKTADLPADRNYIVGSHPHGMLCLGMTQSFASYVAGITELYTGFKTWTVTLWGQFLYPLRRELLMIGGRSRLLANCRLMHFQAQESRQAVTIVVGGLNECLMSQPGKYRLKLKDRKGFIKLALTEGADLVPMFHFGENETYKPVFGICEKRLRNMQCHLMHTFGFCPPVLVGRSLVGLPWGGLVPFQVRMESVIGDAIRVEKNPNPTQQEIDELHHAYCKQLINLFETHKSNYGIRPDQRIILY</sequence>
<accession>A0AAV5VVI0</accession>
<keyword evidence="10" id="KW-0256">Endoplasmic reticulum</keyword>
<dbReference type="PANTHER" id="PTHR12317">
    <property type="entry name" value="DIACYLGLYCEROL O-ACYLTRANSFERASE"/>
    <property type="match status" value="1"/>
</dbReference>
<evidence type="ECO:0000256" key="4">
    <source>
        <dbReference type="ARBA" id="ARBA00005420"/>
    </source>
</evidence>
<evidence type="ECO:0000256" key="9">
    <source>
        <dbReference type="ARBA" id="ARBA00022798"/>
    </source>
</evidence>
<gene>
    <name evidence="15" type="ORF">PFISCL1PPCAC_13071</name>
</gene>
<keyword evidence="6" id="KW-0444">Lipid biosynthesis</keyword>
<evidence type="ECO:0000256" key="2">
    <source>
        <dbReference type="ARBA" id="ARBA00004771"/>
    </source>
</evidence>
<evidence type="ECO:0000256" key="3">
    <source>
        <dbReference type="ARBA" id="ARBA00005189"/>
    </source>
</evidence>
<keyword evidence="8" id="KW-0812">Transmembrane</keyword>
<dbReference type="InterPro" id="IPR007130">
    <property type="entry name" value="DAGAT"/>
</dbReference>
<keyword evidence="11" id="KW-1133">Transmembrane helix</keyword>
<dbReference type="GO" id="GO:0006071">
    <property type="term" value="P:glycerol metabolic process"/>
    <property type="evidence" value="ECO:0007669"/>
    <property type="project" value="UniProtKB-KW"/>
</dbReference>
<dbReference type="Pfam" id="PF03982">
    <property type="entry name" value="DAGAT"/>
    <property type="match status" value="1"/>
</dbReference>
<evidence type="ECO:0000256" key="14">
    <source>
        <dbReference type="ARBA" id="ARBA00023315"/>
    </source>
</evidence>
<protein>
    <recommendedName>
        <fullName evidence="5">diacylglycerol O-acyltransferase</fullName>
        <ecNumber evidence="5">2.3.1.20</ecNumber>
    </recommendedName>
</protein>
<comment type="subcellular location">
    <subcellularLocation>
        <location evidence="1">Endoplasmic reticulum membrane</location>
        <topology evidence="1">Multi-pass membrane protein</topology>
    </subcellularLocation>
</comment>
<keyword evidence="9" id="KW-0319">Glycerol metabolism</keyword>
<keyword evidence="7" id="KW-0808">Transferase</keyword>
<evidence type="ECO:0000256" key="6">
    <source>
        <dbReference type="ARBA" id="ARBA00022516"/>
    </source>
</evidence>
<comment type="pathway">
    <text evidence="2">Glycerolipid metabolism; triacylglycerol biosynthesis.</text>
</comment>
<evidence type="ECO:0000256" key="5">
    <source>
        <dbReference type="ARBA" id="ARBA00013244"/>
    </source>
</evidence>
<evidence type="ECO:0000256" key="11">
    <source>
        <dbReference type="ARBA" id="ARBA00022989"/>
    </source>
</evidence>
<dbReference type="AlphaFoldDB" id="A0AAV5VVI0"/>
<comment type="pathway">
    <text evidence="3">Lipid metabolism.</text>
</comment>
<dbReference type="GO" id="GO:0019432">
    <property type="term" value="P:triglyceride biosynthetic process"/>
    <property type="evidence" value="ECO:0007669"/>
    <property type="project" value="TreeGrafter"/>
</dbReference>
<dbReference type="GO" id="GO:0005789">
    <property type="term" value="C:endoplasmic reticulum membrane"/>
    <property type="evidence" value="ECO:0007669"/>
    <property type="project" value="UniProtKB-SubCell"/>
</dbReference>
<evidence type="ECO:0000256" key="8">
    <source>
        <dbReference type="ARBA" id="ARBA00022692"/>
    </source>
</evidence>
<dbReference type="PANTHER" id="PTHR12317:SF0">
    <property type="entry name" value="ACYLTRANSFERASE"/>
    <property type="match status" value="1"/>
</dbReference>
<dbReference type="EC" id="2.3.1.20" evidence="5"/>
<evidence type="ECO:0000313" key="16">
    <source>
        <dbReference type="Proteomes" id="UP001432322"/>
    </source>
</evidence>
<dbReference type="EMBL" id="BTSY01000004">
    <property type="protein sequence ID" value="GMT21774.1"/>
    <property type="molecule type" value="Genomic_DNA"/>
</dbReference>
<proteinExistence type="inferred from homology"/>
<keyword evidence="14" id="KW-0012">Acyltransferase</keyword>
<comment type="caution">
    <text evidence="15">The sequence shown here is derived from an EMBL/GenBank/DDBJ whole genome shotgun (WGS) entry which is preliminary data.</text>
</comment>
<keyword evidence="16" id="KW-1185">Reference proteome</keyword>
<name>A0AAV5VVI0_9BILA</name>
<organism evidence="15 16">
    <name type="scientific">Pristionchus fissidentatus</name>
    <dbReference type="NCBI Taxonomy" id="1538716"/>
    <lineage>
        <taxon>Eukaryota</taxon>
        <taxon>Metazoa</taxon>
        <taxon>Ecdysozoa</taxon>
        <taxon>Nematoda</taxon>
        <taxon>Chromadorea</taxon>
        <taxon>Rhabditida</taxon>
        <taxon>Rhabditina</taxon>
        <taxon>Diplogasteromorpha</taxon>
        <taxon>Diplogasteroidea</taxon>
        <taxon>Neodiplogasteridae</taxon>
        <taxon>Pristionchus</taxon>
    </lineage>
</organism>
<keyword evidence="12" id="KW-0443">Lipid metabolism</keyword>
<reference evidence="15" key="1">
    <citation type="submission" date="2023-10" db="EMBL/GenBank/DDBJ databases">
        <title>Genome assembly of Pristionchus species.</title>
        <authorList>
            <person name="Yoshida K."/>
            <person name="Sommer R.J."/>
        </authorList>
    </citation>
    <scope>NUCLEOTIDE SEQUENCE</scope>
    <source>
        <strain evidence="15">RS5133</strain>
    </source>
</reference>
<feature type="non-terminal residue" evidence="15">
    <location>
        <position position="282"/>
    </location>
</feature>
<evidence type="ECO:0000256" key="7">
    <source>
        <dbReference type="ARBA" id="ARBA00022679"/>
    </source>
</evidence>
<evidence type="ECO:0000256" key="10">
    <source>
        <dbReference type="ARBA" id="ARBA00022824"/>
    </source>
</evidence>
<evidence type="ECO:0000256" key="12">
    <source>
        <dbReference type="ARBA" id="ARBA00023098"/>
    </source>
</evidence>
<keyword evidence="13" id="KW-0472">Membrane</keyword>
<comment type="similarity">
    <text evidence="4">Belongs to the diacylglycerol acyltransferase family.</text>
</comment>